<evidence type="ECO:0000313" key="5">
    <source>
        <dbReference type="EMBL" id="VDO78030.1"/>
    </source>
</evidence>
<dbReference type="Gene3D" id="3.30.40.10">
    <property type="entry name" value="Zinc/RING finger domain, C3HC4 (zinc finger)"/>
    <property type="match status" value="1"/>
</dbReference>
<dbReference type="EMBL" id="UZAH01026266">
    <property type="protein sequence ID" value="VDO78030.1"/>
    <property type="molecule type" value="Genomic_DNA"/>
</dbReference>
<dbReference type="InterPro" id="IPR001841">
    <property type="entry name" value="Znf_RING"/>
</dbReference>
<reference evidence="7" key="2">
    <citation type="submission" date="2019-09" db="UniProtKB">
        <authorList>
            <consortium name="WormBaseParasite"/>
        </authorList>
    </citation>
    <scope>IDENTIFICATION</scope>
</reference>
<proteinExistence type="predicted"/>
<dbReference type="Pfam" id="PF13920">
    <property type="entry name" value="zf-C3HC4_3"/>
    <property type="match status" value="1"/>
</dbReference>
<protein>
    <submittedName>
        <fullName evidence="7">RING-type domain-containing protein</fullName>
    </submittedName>
</protein>
<evidence type="ECO:0000313" key="6">
    <source>
        <dbReference type="Proteomes" id="UP000050761"/>
    </source>
</evidence>
<evidence type="ECO:0000313" key="7">
    <source>
        <dbReference type="WBParaSite" id="HPBE_0000883501-mRNA-1"/>
    </source>
</evidence>
<keyword evidence="1 3" id="KW-0863">Zinc-finger</keyword>
<reference evidence="5 6" key="1">
    <citation type="submission" date="2018-11" db="EMBL/GenBank/DDBJ databases">
        <authorList>
            <consortium name="Pathogen Informatics"/>
        </authorList>
    </citation>
    <scope>NUCLEOTIDE SEQUENCE [LARGE SCALE GENOMIC DNA]</scope>
</reference>
<keyword evidence="2" id="KW-0862">Zinc</keyword>
<keyword evidence="6" id="KW-1185">Reference proteome</keyword>
<accession>A0A3P7XSX9</accession>
<accession>A0A183FN09</accession>
<evidence type="ECO:0000259" key="4">
    <source>
        <dbReference type="PROSITE" id="PS50089"/>
    </source>
</evidence>
<dbReference type="OrthoDB" id="1711136at2759"/>
<dbReference type="PANTHER" id="PTHR22696">
    <property type="entry name" value="E3 UBIQUITIN-PROTEIN LIGASE RNF26"/>
    <property type="match status" value="1"/>
</dbReference>
<dbReference type="InterPro" id="IPR013083">
    <property type="entry name" value="Znf_RING/FYVE/PHD"/>
</dbReference>
<dbReference type="AlphaFoldDB" id="A0A183FN09"/>
<feature type="domain" description="RING-type" evidence="4">
    <location>
        <begin position="44"/>
        <end position="84"/>
    </location>
</feature>
<evidence type="ECO:0000256" key="1">
    <source>
        <dbReference type="ARBA" id="ARBA00022771"/>
    </source>
</evidence>
<keyword evidence="1 3" id="KW-0479">Metal-binding</keyword>
<gene>
    <name evidence="5" type="ORF">HPBE_LOCUS8836</name>
</gene>
<dbReference type="PROSITE" id="PS50089">
    <property type="entry name" value="ZF_RING_2"/>
    <property type="match status" value="1"/>
</dbReference>
<evidence type="ECO:0000256" key="2">
    <source>
        <dbReference type="ARBA" id="ARBA00022833"/>
    </source>
</evidence>
<dbReference type="SUPFAM" id="SSF57850">
    <property type="entry name" value="RING/U-box"/>
    <property type="match status" value="1"/>
</dbReference>
<organism evidence="6 7">
    <name type="scientific">Heligmosomoides polygyrus</name>
    <name type="common">Parasitic roundworm</name>
    <dbReference type="NCBI Taxonomy" id="6339"/>
    <lineage>
        <taxon>Eukaryota</taxon>
        <taxon>Metazoa</taxon>
        <taxon>Ecdysozoa</taxon>
        <taxon>Nematoda</taxon>
        <taxon>Chromadorea</taxon>
        <taxon>Rhabditida</taxon>
        <taxon>Rhabditina</taxon>
        <taxon>Rhabditomorpha</taxon>
        <taxon>Strongyloidea</taxon>
        <taxon>Heligmosomidae</taxon>
        <taxon>Heligmosomoides</taxon>
    </lineage>
</organism>
<dbReference type="WBParaSite" id="HPBE_0000883501-mRNA-1">
    <property type="protein sequence ID" value="HPBE_0000883501-mRNA-1"/>
    <property type="gene ID" value="HPBE_0000883501"/>
</dbReference>
<dbReference type="GO" id="GO:0008270">
    <property type="term" value="F:zinc ion binding"/>
    <property type="evidence" value="ECO:0007669"/>
    <property type="project" value="UniProtKB-KW"/>
</dbReference>
<evidence type="ECO:0000256" key="3">
    <source>
        <dbReference type="PROSITE-ProRule" id="PRU00175"/>
    </source>
</evidence>
<name>A0A183FN09_HELPZ</name>
<sequence length="95" mass="10939">MDFLNLRRSTARPIRQVVEVSGRRESTYSVISSAEKANDERIQCCICIFNEKTVFLRPCNHICLCEGCFRAVMNEDLPRCPICRATIESHINVFL</sequence>
<dbReference type="Proteomes" id="UP000050761">
    <property type="component" value="Unassembled WGS sequence"/>
</dbReference>